<dbReference type="PROSITE" id="PS50113">
    <property type="entry name" value="PAC"/>
    <property type="match status" value="1"/>
</dbReference>
<reference evidence="2" key="1">
    <citation type="journal article" date="2014" name="Front. Microbiol.">
        <title>High frequency of phylogenetically diverse reductive dehalogenase-homologous genes in deep subseafloor sedimentary metagenomes.</title>
        <authorList>
            <person name="Kawai M."/>
            <person name="Futagami T."/>
            <person name="Toyoda A."/>
            <person name="Takaki Y."/>
            <person name="Nishi S."/>
            <person name="Hori S."/>
            <person name="Arai W."/>
            <person name="Tsubouchi T."/>
            <person name="Morono Y."/>
            <person name="Uchiyama I."/>
            <person name="Ito T."/>
            <person name="Fujiyama A."/>
            <person name="Inagaki F."/>
            <person name="Takami H."/>
        </authorList>
    </citation>
    <scope>NUCLEOTIDE SEQUENCE</scope>
    <source>
        <strain evidence="2">Expedition CK06-06</strain>
    </source>
</reference>
<feature type="domain" description="PAC" evidence="1">
    <location>
        <begin position="1"/>
        <end position="44"/>
    </location>
</feature>
<sequence>KDGQELLVEWHGRSIFQKNGELDFFFGLGIDITERKKMEKHLKESEVKLKKLNIEYL</sequence>
<dbReference type="Gene3D" id="3.30.450.20">
    <property type="entry name" value="PAS domain"/>
    <property type="match status" value="1"/>
</dbReference>
<evidence type="ECO:0000313" key="2">
    <source>
        <dbReference type="EMBL" id="GAJ21844.1"/>
    </source>
</evidence>
<dbReference type="EMBL" id="BARW01042359">
    <property type="protein sequence ID" value="GAJ21844.1"/>
    <property type="molecule type" value="Genomic_DNA"/>
</dbReference>
<protein>
    <recommendedName>
        <fullName evidence="1">PAC domain-containing protein</fullName>
    </recommendedName>
</protein>
<feature type="non-terminal residue" evidence="2">
    <location>
        <position position="1"/>
    </location>
</feature>
<accession>X1UWK0</accession>
<proteinExistence type="predicted"/>
<dbReference type="InterPro" id="IPR000014">
    <property type="entry name" value="PAS"/>
</dbReference>
<dbReference type="AlphaFoldDB" id="X1UWK0"/>
<name>X1UWK0_9ZZZZ</name>
<organism evidence="2">
    <name type="scientific">marine sediment metagenome</name>
    <dbReference type="NCBI Taxonomy" id="412755"/>
    <lineage>
        <taxon>unclassified sequences</taxon>
        <taxon>metagenomes</taxon>
        <taxon>ecological metagenomes</taxon>
    </lineage>
</organism>
<dbReference type="SUPFAM" id="SSF55785">
    <property type="entry name" value="PYP-like sensor domain (PAS domain)"/>
    <property type="match status" value="1"/>
</dbReference>
<dbReference type="InterPro" id="IPR000700">
    <property type="entry name" value="PAS-assoc_C"/>
</dbReference>
<evidence type="ECO:0000259" key="1">
    <source>
        <dbReference type="PROSITE" id="PS50113"/>
    </source>
</evidence>
<gene>
    <name evidence="2" type="ORF">S12H4_62826</name>
</gene>
<dbReference type="NCBIfam" id="TIGR00229">
    <property type="entry name" value="sensory_box"/>
    <property type="match status" value="1"/>
</dbReference>
<comment type="caution">
    <text evidence="2">The sequence shown here is derived from an EMBL/GenBank/DDBJ whole genome shotgun (WGS) entry which is preliminary data.</text>
</comment>
<dbReference type="InterPro" id="IPR035965">
    <property type="entry name" value="PAS-like_dom_sf"/>
</dbReference>